<evidence type="ECO:0000313" key="7">
    <source>
        <dbReference type="EMBL" id="EDR25317.1"/>
    </source>
</evidence>
<keyword evidence="2 4" id="KW-0694">RNA-binding</keyword>
<evidence type="ECO:0000256" key="5">
    <source>
        <dbReference type="SAM" id="MobiDB-lite"/>
    </source>
</evidence>
<feature type="region of interest" description="Disordered" evidence="5">
    <location>
        <begin position="22"/>
        <end position="87"/>
    </location>
</feature>
<dbReference type="FunFam" id="3.30.70.330:FF:001252">
    <property type="entry name" value="RNA recognition motif domain containing protein"/>
    <property type="match status" value="1"/>
</dbReference>
<dbReference type="OrthoDB" id="3945418at2759"/>
<evidence type="ECO:0000259" key="6">
    <source>
        <dbReference type="PROSITE" id="PS50102"/>
    </source>
</evidence>
<feature type="compositionally biased region" description="Basic and acidic residues" evidence="5">
    <location>
        <begin position="63"/>
        <end position="87"/>
    </location>
</feature>
<gene>
    <name evidence="7" type="ORF">EDI_165790</name>
</gene>
<dbReference type="CDD" id="cd12415">
    <property type="entry name" value="RRM3_RBM28_like"/>
    <property type="match status" value="1"/>
</dbReference>
<dbReference type="InterPro" id="IPR012677">
    <property type="entry name" value="Nucleotide-bd_a/b_plait_sf"/>
</dbReference>
<dbReference type="KEGG" id="edi:EDI_165790"/>
<keyword evidence="8" id="KW-1185">Reference proteome</keyword>
<dbReference type="SMART" id="SM00360">
    <property type="entry name" value="RRM"/>
    <property type="match status" value="2"/>
</dbReference>
<dbReference type="InterPro" id="IPR000504">
    <property type="entry name" value="RRM_dom"/>
</dbReference>
<dbReference type="GO" id="GO:0003729">
    <property type="term" value="F:mRNA binding"/>
    <property type="evidence" value="ECO:0007669"/>
    <property type="project" value="TreeGrafter"/>
</dbReference>
<dbReference type="GO" id="GO:0005730">
    <property type="term" value="C:nucleolus"/>
    <property type="evidence" value="ECO:0007669"/>
    <property type="project" value="TreeGrafter"/>
</dbReference>
<evidence type="ECO:0000256" key="3">
    <source>
        <dbReference type="ARBA" id="ARBA00023242"/>
    </source>
</evidence>
<evidence type="ECO:0000256" key="1">
    <source>
        <dbReference type="ARBA" id="ARBA00004123"/>
    </source>
</evidence>
<dbReference type="OMA" id="AIENMSA"/>
<dbReference type="InterPro" id="IPR051945">
    <property type="entry name" value="RRM_MRD1_RNA_proc_ribogen"/>
</dbReference>
<protein>
    <submittedName>
        <fullName evidence="7">RNA-binding protein, putative</fullName>
    </submittedName>
</protein>
<dbReference type="Gene3D" id="3.30.70.330">
    <property type="match status" value="2"/>
</dbReference>
<dbReference type="EMBL" id="DS549565">
    <property type="protein sequence ID" value="EDR25317.1"/>
    <property type="molecule type" value="Genomic_DNA"/>
</dbReference>
<evidence type="ECO:0000313" key="8">
    <source>
        <dbReference type="Proteomes" id="UP000008076"/>
    </source>
</evidence>
<dbReference type="PROSITE" id="PS50102">
    <property type="entry name" value="RRM"/>
    <property type="match status" value="2"/>
</dbReference>
<proteinExistence type="predicted"/>
<name>B0EJJ5_ENTDS</name>
<dbReference type="PANTHER" id="PTHR48039:SF1">
    <property type="entry name" value="RNA BINDING MOTIF PROTEIN 14 ISOFORM X1"/>
    <property type="match status" value="1"/>
</dbReference>
<feature type="domain" description="RRM" evidence="6">
    <location>
        <begin position="254"/>
        <end position="336"/>
    </location>
</feature>
<evidence type="ECO:0000256" key="2">
    <source>
        <dbReference type="ARBA" id="ARBA00022884"/>
    </source>
</evidence>
<dbReference type="SUPFAM" id="SSF54928">
    <property type="entry name" value="RNA-binding domain, RBD"/>
    <property type="match status" value="2"/>
</dbReference>
<feature type="domain" description="RRM" evidence="6">
    <location>
        <begin position="97"/>
        <end position="189"/>
    </location>
</feature>
<organism evidence="8">
    <name type="scientific">Entamoeba dispar (strain ATCC PRA-260 / SAW760)</name>
    <dbReference type="NCBI Taxonomy" id="370354"/>
    <lineage>
        <taxon>Eukaryota</taxon>
        <taxon>Amoebozoa</taxon>
        <taxon>Evosea</taxon>
        <taxon>Archamoebae</taxon>
        <taxon>Mastigamoebida</taxon>
        <taxon>Entamoebidae</taxon>
        <taxon>Entamoeba</taxon>
    </lineage>
</organism>
<dbReference type="RefSeq" id="XP_001738374.1">
    <property type="nucleotide sequence ID" value="XM_001738322.1"/>
</dbReference>
<dbReference type="Pfam" id="PF00076">
    <property type="entry name" value="RRM_1"/>
    <property type="match status" value="2"/>
</dbReference>
<dbReference type="GeneID" id="5883452"/>
<dbReference type="Proteomes" id="UP000008076">
    <property type="component" value="Unassembled WGS sequence"/>
</dbReference>
<dbReference type="AlphaFoldDB" id="B0EJJ5"/>
<accession>B0EJJ5</accession>
<dbReference type="eggNOG" id="KOG0127">
    <property type="taxonomic scope" value="Eukaryota"/>
</dbReference>
<dbReference type="PANTHER" id="PTHR48039">
    <property type="entry name" value="RNA-BINDING MOTIF PROTEIN 14B"/>
    <property type="match status" value="1"/>
</dbReference>
<dbReference type="VEuPathDB" id="AmoebaDB:EDI_165790"/>
<sequence>MNERRKRIVKILEVIIKKEPFKRNKERENRIMSEEEHTKRGDEEKSETKKIKQKQERKGKKQRNTERKEEKQEKRFDRKGLSREEKEELHKEDQIYRTIFIQNLSFRTTEEELKEKMGEYGDVSYCKICMDKEKGISRGTGFVCFRKRGVADKIIEEAYMFSGNKESDIEIDGRRLILQKAIKKEQAKETSDSKKKKKEGIKDNRNVSLAMVGQKTKEEYLQLGLTPNEAKIRLKAQMERNKKLKNVNFCVNKYRVCVRNIPKNSNKKMIMETFGKYCMKGKISDIKIIKGERGKAIGYCFLTFTEAEDAYQFVEKVNESLQFKEQRRVIVEFSIDDMVKLHKFKAEMERRKFNQEKKKFIEEHSVNNVGKRVKVTSLPKEVIKSESTTNIKKTKKKGINRKIGITKKFNAKKSVLL</sequence>
<evidence type="ECO:0000256" key="4">
    <source>
        <dbReference type="PROSITE-ProRule" id="PRU00176"/>
    </source>
</evidence>
<keyword evidence="3" id="KW-0539">Nucleus</keyword>
<feature type="compositionally biased region" description="Basic and acidic residues" evidence="5">
    <location>
        <begin position="22"/>
        <end position="56"/>
    </location>
</feature>
<comment type="subcellular location">
    <subcellularLocation>
        <location evidence="1">Nucleus</location>
    </subcellularLocation>
</comment>
<reference evidence="8" key="1">
    <citation type="submission" date="2007-12" db="EMBL/GenBank/DDBJ databases">
        <title>Annotation of Entamoeba dispar SAW760.</title>
        <authorList>
            <person name="Lorenzi H."/>
            <person name="Inman J."/>
            <person name="Schobel S."/>
            <person name="Amedeo P."/>
            <person name="Caler E."/>
        </authorList>
    </citation>
    <scope>NUCLEOTIDE SEQUENCE [LARGE SCALE GENOMIC DNA]</scope>
    <source>
        <strain evidence="8">ATCC PRA-260 / SAW760</strain>
    </source>
</reference>
<dbReference type="InterPro" id="IPR035979">
    <property type="entry name" value="RBD_domain_sf"/>
</dbReference>